<dbReference type="Pfam" id="PF01342">
    <property type="entry name" value="SAND"/>
    <property type="match status" value="1"/>
</dbReference>
<keyword evidence="8" id="KW-0804">Transcription</keyword>
<accession>A0A3B3QDA0</accession>
<dbReference type="SUPFAM" id="SSF63763">
    <property type="entry name" value="SAND domain-like"/>
    <property type="match status" value="1"/>
</dbReference>
<dbReference type="GO" id="GO:0005634">
    <property type="term" value="C:nucleus"/>
    <property type="evidence" value="ECO:0007669"/>
    <property type="project" value="TreeGrafter"/>
</dbReference>
<reference evidence="12" key="1">
    <citation type="submission" date="2025-08" db="UniProtKB">
        <authorList>
            <consortium name="Ensembl"/>
        </authorList>
    </citation>
    <scope>IDENTIFICATION</scope>
</reference>
<feature type="compositionally biased region" description="Polar residues" evidence="10">
    <location>
        <begin position="177"/>
        <end position="196"/>
    </location>
</feature>
<proteinExistence type="predicted"/>
<keyword evidence="4" id="KW-0862">Zinc</keyword>
<keyword evidence="2" id="KW-0963">Cytoplasm</keyword>
<keyword evidence="5" id="KW-0805">Transcription regulation</keyword>
<protein>
    <submittedName>
        <fullName evidence="12">Glucocorticoid modulatory element binding protein 1</fullName>
    </submittedName>
</protein>
<dbReference type="Ensembl" id="ENSPKIT00000027719.1">
    <property type="protein sequence ID" value="ENSPKIP00000003754.1"/>
    <property type="gene ID" value="ENSPKIG00000021105.1"/>
</dbReference>
<evidence type="ECO:0000256" key="7">
    <source>
        <dbReference type="ARBA" id="ARBA00023125"/>
    </source>
</evidence>
<dbReference type="FunFam" id="3.10.390.10:FF:000003">
    <property type="entry name" value="glucocorticoid modulatory element-binding protein 1 isoform X2"/>
    <property type="match status" value="1"/>
</dbReference>
<sequence length="643" mass="67760">MQQDPGELAMADAELAVSVGDLVMVKGDDGKPKTQVILQLQPITQGMCEDSAETETAVVAVDTHQDDVPAEGEVEYGYPITCGDSKAILLFKKFVCPGINVKCVKYNDQLISPKQFVHLAGKATLKDWKRAIRLGGVMLRKMMDSGQIDFYQHDTVCTNTCRSTKFDLLINNTRFPPQGSALPTSTSPQGNGSQVATAEERQEEISAASVEWSPSVAGAVTAAADVEGKKDAEEISEETLNFWKGIADVGLMGEVVSNIRTELLALLRGVQLRSGQAALQEPDAAVLHSLAQMFGLLDCVKRALQNRRSQAGQNQELLHSTLVELERQLEEQKKQAQDWRPRSQPSVALVPLAGSSKPPAPKRPRLQRPASTSVLSVSPSQQQVHQITVLSPITMSSAGQSFSIAGLPVTTLGQLPAGTQLVTRYAMGAGHTKADSVTLHPSSSLTLLSAAAMANQGQLGPVEIVHLAQEAEAGNGEDQQGGSADGEMVGGALLVQEGVGGEEEAQAHTTVIEIDPAPSDHATGVVGLRLGGEAAVVVQAEMEVMDGAEAEEEGGVVLQGGIEIVGGTEGNEEGGVVLQGGMEVVGGAEIDEEGEMVLHGGMAMVGGAETDAGLVVHAEMEELEHQEQLHSVEIVVIEDEVAK</sequence>
<dbReference type="Proteomes" id="UP000261540">
    <property type="component" value="Unplaced"/>
</dbReference>
<dbReference type="PANTHER" id="PTHR10417">
    <property type="entry name" value="GLUCOCORTICOID MODULATORY ELEMENT-BINDING PROTEIN"/>
    <property type="match status" value="1"/>
</dbReference>
<dbReference type="GO" id="GO:0006357">
    <property type="term" value="P:regulation of transcription by RNA polymerase II"/>
    <property type="evidence" value="ECO:0007669"/>
    <property type="project" value="TreeGrafter"/>
</dbReference>
<evidence type="ECO:0000256" key="8">
    <source>
        <dbReference type="ARBA" id="ARBA00023163"/>
    </source>
</evidence>
<evidence type="ECO:0000259" key="11">
    <source>
        <dbReference type="PROSITE" id="PS50864"/>
    </source>
</evidence>
<evidence type="ECO:0000256" key="5">
    <source>
        <dbReference type="ARBA" id="ARBA00023015"/>
    </source>
</evidence>
<feature type="region of interest" description="Disordered" evidence="10">
    <location>
        <begin position="333"/>
        <end position="378"/>
    </location>
</feature>
<dbReference type="PROSITE" id="PS50864">
    <property type="entry name" value="SAND"/>
    <property type="match status" value="1"/>
</dbReference>
<dbReference type="GeneTree" id="ENSGT00410000025596"/>
<evidence type="ECO:0000256" key="3">
    <source>
        <dbReference type="ARBA" id="ARBA00022723"/>
    </source>
</evidence>
<keyword evidence="3" id="KW-0479">Metal-binding</keyword>
<keyword evidence="6" id="KW-0175">Coiled coil</keyword>
<evidence type="ECO:0000256" key="1">
    <source>
        <dbReference type="ARBA" id="ARBA00004496"/>
    </source>
</evidence>
<evidence type="ECO:0000256" key="6">
    <source>
        <dbReference type="ARBA" id="ARBA00023054"/>
    </source>
</evidence>
<dbReference type="Gene3D" id="3.10.390.10">
    <property type="entry name" value="SAND domain-like"/>
    <property type="match status" value="1"/>
</dbReference>
<evidence type="ECO:0000313" key="13">
    <source>
        <dbReference type="Proteomes" id="UP000261540"/>
    </source>
</evidence>
<feature type="region of interest" description="Disordered" evidence="10">
    <location>
        <begin position="177"/>
        <end position="198"/>
    </location>
</feature>
<keyword evidence="9" id="KW-0539">Nucleus</keyword>
<name>A0A3B3QDA0_9TELE</name>
<keyword evidence="13" id="KW-1185">Reference proteome</keyword>
<dbReference type="GO" id="GO:0005737">
    <property type="term" value="C:cytoplasm"/>
    <property type="evidence" value="ECO:0007669"/>
    <property type="project" value="UniProtKB-SubCell"/>
</dbReference>
<dbReference type="SMART" id="SM00258">
    <property type="entry name" value="SAND"/>
    <property type="match status" value="1"/>
</dbReference>
<dbReference type="InterPro" id="IPR059099">
    <property type="entry name" value="GMEB1/2/Spe-44_dom"/>
</dbReference>
<dbReference type="InterPro" id="IPR010919">
    <property type="entry name" value="SAND-like_dom_sf"/>
</dbReference>
<evidence type="ECO:0000256" key="4">
    <source>
        <dbReference type="ARBA" id="ARBA00022833"/>
    </source>
</evidence>
<dbReference type="PANTHER" id="PTHR10417:SF3">
    <property type="entry name" value="GLUCOCORTICOID MODULATORY ELEMENT-BINDING PROTEIN 1"/>
    <property type="match status" value="1"/>
</dbReference>
<dbReference type="AlphaFoldDB" id="A0A3B3QDA0"/>
<keyword evidence="7" id="KW-0238">DNA-binding</keyword>
<organism evidence="12 13">
    <name type="scientific">Paramormyrops kingsleyae</name>
    <dbReference type="NCBI Taxonomy" id="1676925"/>
    <lineage>
        <taxon>Eukaryota</taxon>
        <taxon>Metazoa</taxon>
        <taxon>Chordata</taxon>
        <taxon>Craniata</taxon>
        <taxon>Vertebrata</taxon>
        <taxon>Euteleostomi</taxon>
        <taxon>Actinopterygii</taxon>
        <taxon>Neopterygii</taxon>
        <taxon>Teleostei</taxon>
        <taxon>Osteoglossocephala</taxon>
        <taxon>Osteoglossomorpha</taxon>
        <taxon>Osteoglossiformes</taxon>
        <taxon>Mormyridae</taxon>
        <taxon>Paramormyrops</taxon>
    </lineage>
</organism>
<dbReference type="Pfam" id="PF25892">
    <property type="entry name" value="Spe-44"/>
    <property type="match status" value="1"/>
</dbReference>
<dbReference type="InterPro" id="IPR000770">
    <property type="entry name" value="SAND_dom"/>
</dbReference>
<comment type="subcellular location">
    <subcellularLocation>
        <location evidence="1">Cytoplasm</location>
    </subcellularLocation>
</comment>
<dbReference type="GO" id="GO:0046872">
    <property type="term" value="F:metal ion binding"/>
    <property type="evidence" value="ECO:0007669"/>
    <property type="project" value="UniProtKB-KW"/>
</dbReference>
<evidence type="ECO:0000256" key="9">
    <source>
        <dbReference type="ARBA" id="ARBA00023242"/>
    </source>
</evidence>
<evidence type="ECO:0000313" key="12">
    <source>
        <dbReference type="Ensembl" id="ENSPKIP00000003754.1"/>
    </source>
</evidence>
<reference evidence="12" key="2">
    <citation type="submission" date="2025-09" db="UniProtKB">
        <authorList>
            <consortium name="Ensembl"/>
        </authorList>
    </citation>
    <scope>IDENTIFICATION</scope>
</reference>
<feature type="domain" description="SAND" evidence="11">
    <location>
        <begin position="65"/>
        <end position="149"/>
    </location>
</feature>
<evidence type="ECO:0000256" key="2">
    <source>
        <dbReference type="ARBA" id="ARBA00022490"/>
    </source>
</evidence>
<dbReference type="GO" id="GO:0000978">
    <property type="term" value="F:RNA polymerase II cis-regulatory region sequence-specific DNA binding"/>
    <property type="evidence" value="ECO:0007669"/>
    <property type="project" value="TreeGrafter"/>
</dbReference>
<evidence type="ECO:0000256" key="10">
    <source>
        <dbReference type="SAM" id="MobiDB-lite"/>
    </source>
</evidence>